<dbReference type="Proteomes" id="UP000629619">
    <property type="component" value="Unassembled WGS sequence"/>
</dbReference>
<proteinExistence type="predicted"/>
<sequence>MLLQGVEPVVPGSALLVDPRAQLCELGGSQPAGPPGALSSLLYQAAPPEDTDVVRDRLLGQVEGFSEFPDGRITVSESTDQSAADRVAERGEGGVEVHDWSRGGGRHDAHLNTNDRFNKDTFVYVVTPALFASRFAVTTAAFLPFHLNGG</sequence>
<reference evidence="1" key="1">
    <citation type="submission" date="2021-01" db="EMBL/GenBank/DDBJ databases">
        <title>Whole genome shotgun sequence of Actinoplanes siamensis NBRC 109076.</title>
        <authorList>
            <person name="Komaki H."/>
            <person name="Tamura T."/>
        </authorList>
    </citation>
    <scope>NUCLEOTIDE SEQUENCE</scope>
    <source>
        <strain evidence="1">NBRC 109076</strain>
    </source>
</reference>
<gene>
    <name evidence="1" type="ORF">Asi03nite_51320</name>
</gene>
<dbReference type="AlphaFoldDB" id="A0A919NAK6"/>
<comment type="caution">
    <text evidence="1">The sequence shown here is derived from an EMBL/GenBank/DDBJ whole genome shotgun (WGS) entry which is preliminary data.</text>
</comment>
<organism evidence="1 2">
    <name type="scientific">Actinoplanes siamensis</name>
    <dbReference type="NCBI Taxonomy" id="1223317"/>
    <lineage>
        <taxon>Bacteria</taxon>
        <taxon>Bacillati</taxon>
        <taxon>Actinomycetota</taxon>
        <taxon>Actinomycetes</taxon>
        <taxon>Micromonosporales</taxon>
        <taxon>Micromonosporaceae</taxon>
        <taxon>Actinoplanes</taxon>
    </lineage>
</organism>
<keyword evidence="2" id="KW-1185">Reference proteome</keyword>
<protein>
    <submittedName>
        <fullName evidence="1">Uncharacterized protein</fullName>
    </submittedName>
</protein>
<dbReference type="EMBL" id="BOMW01000051">
    <property type="protein sequence ID" value="GIF07594.1"/>
    <property type="molecule type" value="Genomic_DNA"/>
</dbReference>
<accession>A0A919NAK6</accession>
<evidence type="ECO:0000313" key="1">
    <source>
        <dbReference type="EMBL" id="GIF07594.1"/>
    </source>
</evidence>
<name>A0A919NAK6_9ACTN</name>
<evidence type="ECO:0000313" key="2">
    <source>
        <dbReference type="Proteomes" id="UP000629619"/>
    </source>
</evidence>